<organism evidence="1 2">
    <name type="scientific">Senna tora</name>
    <dbReference type="NCBI Taxonomy" id="362788"/>
    <lineage>
        <taxon>Eukaryota</taxon>
        <taxon>Viridiplantae</taxon>
        <taxon>Streptophyta</taxon>
        <taxon>Embryophyta</taxon>
        <taxon>Tracheophyta</taxon>
        <taxon>Spermatophyta</taxon>
        <taxon>Magnoliopsida</taxon>
        <taxon>eudicotyledons</taxon>
        <taxon>Gunneridae</taxon>
        <taxon>Pentapetalae</taxon>
        <taxon>rosids</taxon>
        <taxon>fabids</taxon>
        <taxon>Fabales</taxon>
        <taxon>Fabaceae</taxon>
        <taxon>Caesalpinioideae</taxon>
        <taxon>Cassia clade</taxon>
        <taxon>Senna</taxon>
    </lineage>
</organism>
<keyword evidence="2" id="KW-1185">Reference proteome</keyword>
<name>A0A834SRB9_9FABA</name>
<reference evidence="1" key="1">
    <citation type="submission" date="2020-09" db="EMBL/GenBank/DDBJ databases">
        <title>Genome-Enabled Discovery of Anthraquinone Biosynthesis in Senna tora.</title>
        <authorList>
            <person name="Kang S.-H."/>
            <person name="Pandey R.P."/>
            <person name="Lee C.-M."/>
            <person name="Sim J.-S."/>
            <person name="Jeong J.-T."/>
            <person name="Choi B.-S."/>
            <person name="Jung M."/>
            <person name="Ginzburg D."/>
            <person name="Zhao K."/>
            <person name="Won S.Y."/>
            <person name="Oh T.-J."/>
            <person name="Yu Y."/>
            <person name="Kim N.-H."/>
            <person name="Lee O.R."/>
            <person name="Lee T.-H."/>
            <person name="Bashyal P."/>
            <person name="Kim T.-S."/>
            <person name="Lee W.-H."/>
            <person name="Kawkins C."/>
            <person name="Kim C.-K."/>
            <person name="Kim J.S."/>
            <person name="Ahn B.O."/>
            <person name="Rhee S.Y."/>
            <person name="Sohng J.K."/>
        </authorList>
    </citation>
    <scope>NUCLEOTIDE SEQUENCE</scope>
    <source>
        <tissue evidence="1">Leaf</tissue>
    </source>
</reference>
<dbReference type="Proteomes" id="UP000634136">
    <property type="component" value="Unassembled WGS sequence"/>
</dbReference>
<evidence type="ECO:0000313" key="2">
    <source>
        <dbReference type="Proteomes" id="UP000634136"/>
    </source>
</evidence>
<accession>A0A834SRB9</accession>
<protein>
    <submittedName>
        <fullName evidence="1">Uncharacterized protein</fullName>
    </submittedName>
</protein>
<comment type="caution">
    <text evidence="1">The sequence shown here is derived from an EMBL/GenBank/DDBJ whole genome shotgun (WGS) entry which is preliminary data.</text>
</comment>
<gene>
    <name evidence="1" type="ORF">G2W53_040287</name>
</gene>
<sequence>MVCDVRGLFKVERQVLDKIVEHDWNRVEIKAEIWDKESRAFSDTKDPVSVH</sequence>
<dbReference type="EMBL" id="JAAIUW010000012">
    <property type="protein sequence ID" value="KAF7808126.1"/>
    <property type="molecule type" value="Genomic_DNA"/>
</dbReference>
<evidence type="ECO:0000313" key="1">
    <source>
        <dbReference type="EMBL" id="KAF7808126.1"/>
    </source>
</evidence>
<proteinExistence type="predicted"/>
<dbReference type="AlphaFoldDB" id="A0A834SRB9"/>